<evidence type="ECO:0000259" key="2">
    <source>
        <dbReference type="Pfam" id="PF22208"/>
    </source>
</evidence>
<gene>
    <name evidence="3" type="ORF">H9735_05390</name>
</gene>
<reference evidence="3" key="1">
    <citation type="journal article" date="2021" name="PeerJ">
        <title>Extensive microbial diversity within the chicken gut microbiome revealed by metagenomics and culture.</title>
        <authorList>
            <person name="Gilroy R."/>
            <person name="Ravi A."/>
            <person name="Getino M."/>
            <person name="Pursley I."/>
            <person name="Horton D.L."/>
            <person name="Alikhan N.F."/>
            <person name="Baker D."/>
            <person name="Gharbi K."/>
            <person name="Hall N."/>
            <person name="Watson M."/>
            <person name="Adriaenssens E.M."/>
            <person name="Foster-Nyarko E."/>
            <person name="Jarju S."/>
            <person name="Secka A."/>
            <person name="Antonio M."/>
            <person name="Oren A."/>
            <person name="Chaudhuri R.R."/>
            <person name="La Ragione R."/>
            <person name="Hildebrand F."/>
            <person name="Pallen M.J."/>
        </authorList>
    </citation>
    <scope>NUCLEOTIDE SEQUENCE</scope>
    <source>
        <strain evidence="3">CHK191-13928</strain>
    </source>
</reference>
<dbReference type="NCBIfam" id="TIGR02672">
    <property type="entry name" value="cas_csm6"/>
    <property type="match status" value="1"/>
</dbReference>
<evidence type="ECO:0000313" key="3">
    <source>
        <dbReference type="EMBL" id="HIX67546.1"/>
    </source>
</evidence>
<protein>
    <recommendedName>
        <fullName evidence="5">CRISPR-associated protein Csm6</fullName>
    </recommendedName>
</protein>
<dbReference type="EMBL" id="DXEM01000015">
    <property type="protein sequence ID" value="HIX67546.1"/>
    <property type="molecule type" value="Genomic_DNA"/>
</dbReference>
<evidence type="ECO:0000313" key="4">
    <source>
        <dbReference type="Proteomes" id="UP000886721"/>
    </source>
</evidence>
<organism evidence="3 4">
    <name type="scientific">Candidatus Anaerostipes excrementavium</name>
    <dbReference type="NCBI Taxonomy" id="2838463"/>
    <lineage>
        <taxon>Bacteria</taxon>
        <taxon>Bacillati</taxon>
        <taxon>Bacillota</taxon>
        <taxon>Clostridia</taxon>
        <taxon>Lachnospirales</taxon>
        <taxon>Lachnospiraceae</taxon>
        <taxon>Anaerostipes</taxon>
    </lineage>
</organism>
<dbReference type="AlphaFoldDB" id="A0A9D1WVE2"/>
<reference evidence="3" key="2">
    <citation type="submission" date="2021-04" db="EMBL/GenBank/DDBJ databases">
        <authorList>
            <person name="Gilroy R."/>
        </authorList>
    </citation>
    <scope>NUCLEOTIDE SEQUENCE</scope>
    <source>
        <strain evidence="3">CHK191-13928</strain>
    </source>
</reference>
<accession>A0A9D1WVE2</accession>
<evidence type="ECO:0000259" key="1">
    <source>
        <dbReference type="Pfam" id="PF09659"/>
    </source>
</evidence>
<dbReference type="InterPro" id="IPR053955">
    <property type="entry name" value="Csm6_CARF"/>
</dbReference>
<evidence type="ECO:0008006" key="5">
    <source>
        <dbReference type="Google" id="ProtNLM"/>
    </source>
</evidence>
<feature type="domain" description="Csm6 CARF" evidence="2">
    <location>
        <begin position="79"/>
        <end position="177"/>
    </location>
</feature>
<dbReference type="Pfam" id="PF22208">
    <property type="entry name" value="Cas_Csm6_CARF"/>
    <property type="match status" value="1"/>
</dbReference>
<dbReference type="Proteomes" id="UP000886721">
    <property type="component" value="Unassembled WGS sequence"/>
</dbReference>
<comment type="caution">
    <text evidence="3">The sequence shown here is derived from an EMBL/GenBank/DDBJ whole genome shotgun (WGS) entry which is preliminary data.</text>
</comment>
<feature type="domain" description="Csm6 HEPN" evidence="1">
    <location>
        <begin position="260"/>
        <end position="436"/>
    </location>
</feature>
<sequence>MSGKKILFSPIGGTDPVSNFRDGAMLHICRVYQPDIVYLYLSKEMCEFQERDNRYRYCLEKLGEKLGHPFRIYSYEKPELKEVQIFDSFILEYRELLKEIHKKYPEDEILLNVSSGTPAMKSALQILAATGESRMRPIQVSTPQRKINPHAEDRENYDVETYWELNEDNEDDFENRCVESQNFYLVDEIRKEAVIKQIRAYDYVAALAIAEEMTVPLQDEVMAMLRAASCRLKLNIHGIDQELKPYGIEFLPIRDDNIRGIFEYVLNLEIKVKKEEYADFLRAITPVVLELFKMALKQYGGIDWKQFCNRTNAGRWRWDMQKLREDPVIWRNLNQGFPNGFSGTDIYSIHILKMMQGAVTDQQILHLSDEIHEIERSVRNMTAHNLISVTESWVRRKCDHTPREIFELLKQYMKKIRLRIKEEDWDSYDCMNQKIIEKMQGK</sequence>
<dbReference type="InterPro" id="IPR013489">
    <property type="entry name" value="CRISPR-assoc_prot_Csm6"/>
</dbReference>
<dbReference type="Pfam" id="PF09659">
    <property type="entry name" value="Cas_Csm6_HEPN"/>
    <property type="match status" value="1"/>
</dbReference>
<name>A0A9D1WVE2_9FIRM</name>
<proteinExistence type="predicted"/>
<dbReference type="InterPro" id="IPR053941">
    <property type="entry name" value="Csm6_HEPN"/>
</dbReference>